<dbReference type="GO" id="GO:0016020">
    <property type="term" value="C:membrane"/>
    <property type="evidence" value="ECO:0000318"/>
    <property type="project" value="GO_Central"/>
</dbReference>
<dbReference type="FunFam" id="3.40.50.1820:FF:000054">
    <property type="entry name" value="Alpha/beta-Hydrolases superfamily protein"/>
    <property type="match status" value="1"/>
</dbReference>
<accession>A0A2K1K3M2</accession>
<dbReference type="Pfam" id="PF12146">
    <property type="entry name" value="Hydrolase_4"/>
    <property type="match status" value="1"/>
</dbReference>
<dbReference type="STRING" id="3218.A0A2K1K3M2"/>
<protein>
    <recommendedName>
        <fullName evidence="1">Serine aminopeptidase S33 domain-containing protein</fullName>
    </recommendedName>
</protein>
<keyword evidence="4" id="KW-1185">Reference proteome</keyword>
<dbReference type="InterPro" id="IPR051044">
    <property type="entry name" value="MAG_DAG_Lipase"/>
</dbReference>
<reference evidence="3" key="3">
    <citation type="submission" date="2020-12" db="UniProtKB">
        <authorList>
            <consortium name="EnsemblPlants"/>
        </authorList>
    </citation>
    <scope>IDENTIFICATION</scope>
</reference>
<organism evidence="2">
    <name type="scientific">Physcomitrium patens</name>
    <name type="common">Spreading-leaved earth moss</name>
    <name type="synonym">Physcomitrella patens</name>
    <dbReference type="NCBI Taxonomy" id="3218"/>
    <lineage>
        <taxon>Eukaryota</taxon>
        <taxon>Viridiplantae</taxon>
        <taxon>Streptophyta</taxon>
        <taxon>Embryophyta</taxon>
        <taxon>Bryophyta</taxon>
        <taxon>Bryophytina</taxon>
        <taxon>Bryopsida</taxon>
        <taxon>Funariidae</taxon>
        <taxon>Funariales</taxon>
        <taxon>Funariaceae</taxon>
        <taxon>Physcomitrium</taxon>
    </lineage>
</organism>
<dbReference type="PANTHER" id="PTHR11614">
    <property type="entry name" value="PHOSPHOLIPASE-RELATED"/>
    <property type="match status" value="1"/>
</dbReference>
<feature type="domain" description="Serine aminopeptidase S33" evidence="1">
    <location>
        <begin position="52"/>
        <end position="308"/>
    </location>
</feature>
<dbReference type="EnsemblPlants" id="Pp3c9_18050V3.1">
    <property type="protein sequence ID" value="Pp3c9_18050V3.1"/>
    <property type="gene ID" value="Pp3c9_18050"/>
</dbReference>
<gene>
    <name evidence="3" type="primary">LOC112286589</name>
    <name evidence="2" type="ORF">PHYPA_012852</name>
</gene>
<dbReference type="EMBL" id="ABEU02000009">
    <property type="protein sequence ID" value="PNR48376.1"/>
    <property type="molecule type" value="Genomic_DNA"/>
</dbReference>
<dbReference type="InterPro" id="IPR022742">
    <property type="entry name" value="Hydrolase_4"/>
</dbReference>
<reference evidence="2 4" key="1">
    <citation type="journal article" date="2008" name="Science">
        <title>The Physcomitrella genome reveals evolutionary insights into the conquest of land by plants.</title>
        <authorList>
            <person name="Rensing S."/>
            <person name="Lang D."/>
            <person name="Zimmer A."/>
            <person name="Terry A."/>
            <person name="Salamov A."/>
            <person name="Shapiro H."/>
            <person name="Nishiyama T."/>
            <person name="Perroud P.-F."/>
            <person name="Lindquist E."/>
            <person name="Kamisugi Y."/>
            <person name="Tanahashi T."/>
            <person name="Sakakibara K."/>
            <person name="Fujita T."/>
            <person name="Oishi K."/>
            <person name="Shin-I T."/>
            <person name="Kuroki Y."/>
            <person name="Toyoda A."/>
            <person name="Suzuki Y."/>
            <person name="Hashimoto A."/>
            <person name="Yamaguchi K."/>
            <person name="Sugano A."/>
            <person name="Kohara Y."/>
            <person name="Fujiyama A."/>
            <person name="Anterola A."/>
            <person name="Aoki S."/>
            <person name="Ashton N."/>
            <person name="Barbazuk W.B."/>
            <person name="Barker E."/>
            <person name="Bennetzen J."/>
            <person name="Bezanilla M."/>
            <person name="Blankenship R."/>
            <person name="Cho S.H."/>
            <person name="Dutcher S."/>
            <person name="Estelle M."/>
            <person name="Fawcett J.A."/>
            <person name="Gundlach H."/>
            <person name="Hanada K."/>
            <person name="Heyl A."/>
            <person name="Hicks K.A."/>
            <person name="Hugh J."/>
            <person name="Lohr M."/>
            <person name="Mayer K."/>
            <person name="Melkozernov A."/>
            <person name="Murata T."/>
            <person name="Nelson D."/>
            <person name="Pils B."/>
            <person name="Prigge M."/>
            <person name="Reiss B."/>
            <person name="Renner T."/>
            <person name="Rombauts S."/>
            <person name="Rushton P."/>
            <person name="Sanderfoot A."/>
            <person name="Schween G."/>
            <person name="Shiu S.-H."/>
            <person name="Stueber K."/>
            <person name="Theodoulou F.L."/>
            <person name="Tu H."/>
            <person name="Van de Peer Y."/>
            <person name="Verrier P.J."/>
            <person name="Waters E."/>
            <person name="Wood A."/>
            <person name="Yang L."/>
            <person name="Cove D."/>
            <person name="Cuming A."/>
            <person name="Hasebe M."/>
            <person name="Lucas S."/>
            <person name="Mishler D.B."/>
            <person name="Reski R."/>
            <person name="Grigoriev I."/>
            <person name="Quatrano R.S."/>
            <person name="Boore J.L."/>
        </authorList>
    </citation>
    <scope>NUCLEOTIDE SEQUENCE [LARGE SCALE GENOMIC DNA]</scope>
    <source>
        <strain evidence="3 4">cv. Gransden 2004</strain>
    </source>
</reference>
<evidence type="ECO:0000313" key="2">
    <source>
        <dbReference type="EMBL" id="PNR48376.1"/>
    </source>
</evidence>
<dbReference type="InterPro" id="IPR029058">
    <property type="entry name" value="AB_hydrolase_fold"/>
</dbReference>
<sequence length="366" mass="40819">MTACALVWFVDWQQSDQERGLNVIEMFVKNSRGIEVFIKSWVPIEGTRQLLGLVFLCPGYGDSITFYFEALARTFALAGYGVHGMDYPGFGMSEGLHGYIPNFNDLVDDVAYQYRKIIDSPPSYFRKLLITKSLADRAEFRSLPRFLFGESMGGAVALLAHLKDPTVWDGAVLVAPMCKIHAKMYPPWIIVQLLTALAKIIPKGKLVNTHDVTAIGFRDPCKRKLAYLQPLAYTENPRLGTALQLLRASDLIESKMPEVSWPMMIMQGGRDCVNDPSSSILLHERAKSTDKTLRIYEDSWHCILQGEPDDRVHSAMRDIILWLDARAASKAGFHLSSDSGEFEARVAGAVPSLIKFGKFSAPSHAS</sequence>
<dbReference type="GO" id="GO:0016298">
    <property type="term" value="F:lipase activity"/>
    <property type="evidence" value="ECO:0000318"/>
    <property type="project" value="GO_Central"/>
</dbReference>
<evidence type="ECO:0000313" key="3">
    <source>
        <dbReference type="EnsemblPlants" id="Pp3c9_18050V3.1"/>
    </source>
</evidence>
<dbReference type="SUPFAM" id="SSF53474">
    <property type="entry name" value="alpha/beta-Hydrolases"/>
    <property type="match status" value="1"/>
</dbReference>
<dbReference type="AlphaFoldDB" id="A0A2K1K3M2"/>
<evidence type="ECO:0000259" key="1">
    <source>
        <dbReference type="Pfam" id="PF12146"/>
    </source>
</evidence>
<dbReference type="Gramene" id="Pp3c9_18050V3.1">
    <property type="protein sequence ID" value="Pp3c9_18050V3.1"/>
    <property type="gene ID" value="Pp3c9_18050"/>
</dbReference>
<name>A0A2K1K3M2_PHYPA</name>
<reference evidence="2 4" key="2">
    <citation type="journal article" date="2018" name="Plant J.">
        <title>The Physcomitrella patens chromosome-scale assembly reveals moss genome structure and evolution.</title>
        <authorList>
            <person name="Lang D."/>
            <person name="Ullrich K.K."/>
            <person name="Murat F."/>
            <person name="Fuchs J."/>
            <person name="Jenkins J."/>
            <person name="Haas F.B."/>
            <person name="Piednoel M."/>
            <person name="Gundlach H."/>
            <person name="Van Bel M."/>
            <person name="Meyberg R."/>
            <person name="Vives C."/>
            <person name="Morata J."/>
            <person name="Symeonidi A."/>
            <person name="Hiss M."/>
            <person name="Muchero W."/>
            <person name="Kamisugi Y."/>
            <person name="Saleh O."/>
            <person name="Blanc G."/>
            <person name="Decker E.L."/>
            <person name="van Gessel N."/>
            <person name="Grimwood J."/>
            <person name="Hayes R.D."/>
            <person name="Graham S.W."/>
            <person name="Gunter L.E."/>
            <person name="McDaniel S.F."/>
            <person name="Hoernstein S.N.W."/>
            <person name="Larsson A."/>
            <person name="Li F.W."/>
            <person name="Perroud P.F."/>
            <person name="Phillips J."/>
            <person name="Ranjan P."/>
            <person name="Rokshar D.S."/>
            <person name="Rothfels C.J."/>
            <person name="Schneider L."/>
            <person name="Shu S."/>
            <person name="Stevenson D.W."/>
            <person name="Thummler F."/>
            <person name="Tillich M."/>
            <person name="Villarreal Aguilar J.C."/>
            <person name="Widiez T."/>
            <person name="Wong G.K."/>
            <person name="Wymore A."/>
            <person name="Zhang Y."/>
            <person name="Zimmer A.D."/>
            <person name="Quatrano R.S."/>
            <person name="Mayer K.F.X."/>
            <person name="Goodstein D."/>
            <person name="Casacuberta J.M."/>
            <person name="Vandepoele K."/>
            <person name="Reski R."/>
            <person name="Cuming A.C."/>
            <person name="Tuskan G.A."/>
            <person name="Maumus F."/>
            <person name="Salse J."/>
            <person name="Schmutz J."/>
            <person name="Rensing S.A."/>
        </authorList>
    </citation>
    <scope>NUCLEOTIDE SEQUENCE [LARGE SCALE GENOMIC DNA]</scope>
    <source>
        <strain evidence="3 4">cv. Gransden 2004</strain>
    </source>
</reference>
<evidence type="ECO:0000313" key="4">
    <source>
        <dbReference type="Proteomes" id="UP000006727"/>
    </source>
</evidence>
<dbReference type="Proteomes" id="UP000006727">
    <property type="component" value="Chromosome 9"/>
</dbReference>
<proteinExistence type="predicted"/>
<dbReference type="PaxDb" id="3218-PP1S89_261V6.1"/>
<dbReference type="Gene3D" id="3.40.50.1820">
    <property type="entry name" value="alpha/beta hydrolase"/>
    <property type="match status" value="1"/>
</dbReference>